<dbReference type="OrthoDB" id="9766796at2"/>
<dbReference type="SUPFAM" id="SSF51905">
    <property type="entry name" value="FAD/NAD(P)-binding domain"/>
    <property type="match status" value="1"/>
</dbReference>
<evidence type="ECO:0000313" key="8">
    <source>
        <dbReference type="Proteomes" id="UP000319557"/>
    </source>
</evidence>
<dbReference type="Gene3D" id="3.50.50.60">
    <property type="entry name" value="FAD/NAD(P)-binding domain"/>
    <property type="match status" value="1"/>
</dbReference>
<gene>
    <name evidence="7" type="primary">glpD</name>
    <name evidence="7" type="ORF">EC9_38770</name>
</gene>
<keyword evidence="3" id="KW-0285">Flavoprotein</keyword>
<dbReference type="EMBL" id="CP036261">
    <property type="protein sequence ID" value="QDS89677.1"/>
    <property type="molecule type" value="Genomic_DNA"/>
</dbReference>
<dbReference type="InterPro" id="IPR006076">
    <property type="entry name" value="FAD-dep_OxRdtase"/>
</dbReference>
<dbReference type="PANTHER" id="PTHR11985">
    <property type="entry name" value="GLYCEROL-3-PHOSPHATE DEHYDROGENASE"/>
    <property type="match status" value="1"/>
</dbReference>
<dbReference type="Pfam" id="PF01266">
    <property type="entry name" value="DAO"/>
    <property type="match status" value="1"/>
</dbReference>
<evidence type="ECO:0000256" key="2">
    <source>
        <dbReference type="ARBA" id="ARBA00007330"/>
    </source>
</evidence>
<evidence type="ECO:0000256" key="3">
    <source>
        <dbReference type="ARBA" id="ARBA00022630"/>
    </source>
</evidence>
<comment type="similarity">
    <text evidence="2">Belongs to the FAD-dependent glycerol-3-phosphate dehydrogenase family.</text>
</comment>
<dbReference type="GO" id="GO:0004368">
    <property type="term" value="F:glycerol-3-phosphate dehydrogenase (quinone) activity"/>
    <property type="evidence" value="ECO:0007669"/>
    <property type="project" value="UniProtKB-EC"/>
</dbReference>
<dbReference type="KEGG" id="ruv:EC9_38770"/>
<protein>
    <submittedName>
        <fullName evidence="7">Aerobic glycerol-3-phosphate dehydrogenase</fullName>
        <ecNumber evidence="7">1.1.5.3</ecNumber>
    </submittedName>
</protein>
<keyword evidence="4" id="KW-0274">FAD</keyword>
<dbReference type="PRINTS" id="PR01001">
    <property type="entry name" value="FADG3PDH"/>
</dbReference>
<proteinExistence type="inferred from homology"/>
<evidence type="ECO:0000256" key="1">
    <source>
        <dbReference type="ARBA" id="ARBA00001974"/>
    </source>
</evidence>
<comment type="cofactor">
    <cofactor evidence="1">
        <name>FAD</name>
        <dbReference type="ChEBI" id="CHEBI:57692"/>
    </cofactor>
</comment>
<dbReference type="PANTHER" id="PTHR11985:SF15">
    <property type="entry name" value="GLYCEROL-3-PHOSPHATE DEHYDROGENASE, MITOCHONDRIAL"/>
    <property type="match status" value="1"/>
</dbReference>
<keyword evidence="8" id="KW-1185">Reference proteome</keyword>
<evidence type="ECO:0000256" key="4">
    <source>
        <dbReference type="ARBA" id="ARBA00022827"/>
    </source>
</evidence>
<dbReference type="InterPro" id="IPR036188">
    <property type="entry name" value="FAD/NAD-bd_sf"/>
</dbReference>
<name>A0A517M482_9BACT</name>
<dbReference type="GO" id="GO:0046168">
    <property type="term" value="P:glycerol-3-phosphate catabolic process"/>
    <property type="evidence" value="ECO:0007669"/>
    <property type="project" value="TreeGrafter"/>
</dbReference>
<keyword evidence="5 7" id="KW-0560">Oxidoreductase</keyword>
<dbReference type="AlphaFoldDB" id="A0A517M482"/>
<dbReference type="Proteomes" id="UP000319557">
    <property type="component" value="Chromosome"/>
</dbReference>
<evidence type="ECO:0000259" key="6">
    <source>
        <dbReference type="Pfam" id="PF01266"/>
    </source>
</evidence>
<organism evidence="7 8">
    <name type="scientific">Rosistilla ulvae</name>
    <dbReference type="NCBI Taxonomy" id="1930277"/>
    <lineage>
        <taxon>Bacteria</taxon>
        <taxon>Pseudomonadati</taxon>
        <taxon>Planctomycetota</taxon>
        <taxon>Planctomycetia</taxon>
        <taxon>Pirellulales</taxon>
        <taxon>Pirellulaceae</taxon>
        <taxon>Rosistilla</taxon>
    </lineage>
</organism>
<dbReference type="EC" id="1.1.5.3" evidence="7"/>
<accession>A0A517M482</accession>
<evidence type="ECO:0000313" key="7">
    <source>
        <dbReference type="EMBL" id="QDS89677.1"/>
    </source>
</evidence>
<dbReference type="Gene3D" id="3.30.9.10">
    <property type="entry name" value="D-Amino Acid Oxidase, subunit A, domain 2"/>
    <property type="match status" value="1"/>
</dbReference>
<dbReference type="InterPro" id="IPR000447">
    <property type="entry name" value="G3P_DH_FAD-dep"/>
</dbReference>
<sequence>MNDPILILGGGINGVAIARQLLINGQSVVLVDSADIASGATAYSSRLIHGGLRYLEYAEVSLVRESLDERSRLLKLAPQFVKPLELFIPSQSRLGGAVAATRNFLGIPAKRSTPKPRGAWLVQVGLTMYDLFARASTLPKHRRRKLTAPDVPPVDPKRYGWLSSYYDAQIRFPERFVVGMIADCEALAKQHDVTFELLTYHMTHRDDATLRLEPQLAYPPAATRTLQPRAVVNATGSYVDRALKKIDVDSKRLMGGTKGSHLITFHPQLRQLLAGGGVYAEADDGRPVFLLPFGDCCLIGTTDIFFDENPAKAIASDEELDYLVAVVNSLFPQTGFSRQDIECFYCGVRPLPYRESGKSAASVTRNHILHDHPDQPWPMLSIIGGKLTTCRSLAEETAEWLAERVGFEVQDLGRDRPFPGHEDCRQASSAADDGEMLVGTQIPLAVVDAIIADEHVRRLGDLVERRLMLLYHPRLSRATLDQLTSRMVAAGILEAASVGQEVAECEQRLITMFGKQVAS</sequence>
<reference evidence="7 8" key="1">
    <citation type="submission" date="2019-02" db="EMBL/GenBank/DDBJ databases">
        <title>Deep-cultivation of Planctomycetes and their phenomic and genomic characterization uncovers novel biology.</title>
        <authorList>
            <person name="Wiegand S."/>
            <person name="Jogler M."/>
            <person name="Boedeker C."/>
            <person name="Pinto D."/>
            <person name="Vollmers J."/>
            <person name="Rivas-Marin E."/>
            <person name="Kohn T."/>
            <person name="Peeters S.H."/>
            <person name="Heuer A."/>
            <person name="Rast P."/>
            <person name="Oberbeckmann S."/>
            <person name="Bunk B."/>
            <person name="Jeske O."/>
            <person name="Meyerdierks A."/>
            <person name="Storesund J.E."/>
            <person name="Kallscheuer N."/>
            <person name="Luecker S."/>
            <person name="Lage O.M."/>
            <person name="Pohl T."/>
            <person name="Merkel B.J."/>
            <person name="Hornburger P."/>
            <person name="Mueller R.-W."/>
            <person name="Bruemmer F."/>
            <person name="Labrenz M."/>
            <person name="Spormann A.M."/>
            <person name="Op den Camp H."/>
            <person name="Overmann J."/>
            <person name="Amann R."/>
            <person name="Jetten M.S.M."/>
            <person name="Mascher T."/>
            <person name="Medema M.H."/>
            <person name="Devos D.P."/>
            <person name="Kaster A.-K."/>
            <person name="Ovreas L."/>
            <person name="Rohde M."/>
            <person name="Galperin M.Y."/>
            <person name="Jogler C."/>
        </authorList>
    </citation>
    <scope>NUCLEOTIDE SEQUENCE [LARGE SCALE GENOMIC DNA]</scope>
    <source>
        <strain evidence="7 8">EC9</strain>
    </source>
</reference>
<dbReference type="RefSeq" id="WP_145347538.1">
    <property type="nucleotide sequence ID" value="NZ_CP036261.1"/>
</dbReference>
<feature type="domain" description="FAD dependent oxidoreductase" evidence="6">
    <location>
        <begin position="5"/>
        <end position="356"/>
    </location>
</feature>
<evidence type="ECO:0000256" key="5">
    <source>
        <dbReference type="ARBA" id="ARBA00023002"/>
    </source>
</evidence>